<name>A0A1G2AY25_9BACT</name>
<keyword evidence="1" id="KW-0175">Coiled coil</keyword>
<comment type="caution">
    <text evidence="3">The sequence shown here is derived from an EMBL/GenBank/DDBJ whole genome shotgun (WGS) entry which is preliminary data.</text>
</comment>
<gene>
    <name evidence="3" type="ORF">A3F54_04750</name>
</gene>
<sequence length="264" mass="28823">MNSRFTTIFFSFMVMSAMVFAYAPSAASADTTASQDILDETRSGWEEMKAKVEVGIDTISNELQKSLLESGRAFLVAIQDTAMGFMSELQSRISGSGKASQGEQERITQTLANITENIENKQAEIASSQSISDLENIAKSIQTEVNASKEQLERYKIAAVYETLTRSRNRAAELQVQLNEDIKKLNQSGKNTVQLQSLAGQYQSSLDSLDTVVTGLQTMLAGATTEANVAEGLEFIQSGKQQLTNLQRISQDIVGELRKLAGTN</sequence>
<dbReference type="AlphaFoldDB" id="A0A1G2AY25"/>
<evidence type="ECO:0000313" key="4">
    <source>
        <dbReference type="Proteomes" id="UP000176952"/>
    </source>
</evidence>
<feature type="coiled-coil region" evidence="1">
    <location>
        <begin position="104"/>
        <end position="188"/>
    </location>
</feature>
<dbReference type="Proteomes" id="UP000176952">
    <property type="component" value="Unassembled WGS sequence"/>
</dbReference>
<dbReference type="STRING" id="1798542.A3F54_04750"/>
<accession>A0A1G2AY25</accession>
<evidence type="ECO:0000256" key="1">
    <source>
        <dbReference type="SAM" id="Coils"/>
    </source>
</evidence>
<dbReference type="EMBL" id="MHKD01000041">
    <property type="protein sequence ID" value="OGY81851.1"/>
    <property type="molecule type" value="Genomic_DNA"/>
</dbReference>
<keyword evidence="2" id="KW-0732">Signal</keyword>
<feature type="chain" id="PRO_5009581963" description="DUF5667 domain-containing protein" evidence="2">
    <location>
        <begin position="22"/>
        <end position="264"/>
    </location>
</feature>
<reference evidence="3 4" key="1">
    <citation type="journal article" date="2016" name="Nat. Commun.">
        <title>Thousands of microbial genomes shed light on interconnected biogeochemical processes in an aquifer system.</title>
        <authorList>
            <person name="Anantharaman K."/>
            <person name="Brown C.T."/>
            <person name="Hug L.A."/>
            <person name="Sharon I."/>
            <person name="Castelle C.J."/>
            <person name="Probst A.J."/>
            <person name="Thomas B.C."/>
            <person name="Singh A."/>
            <person name="Wilkins M.J."/>
            <person name="Karaoz U."/>
            <person name="Brodie E.L."/>
            <person name="Williams K.H."/>
            <person name="Hubbard S.S."/>
            <person name="Banfield J.F."/>
        </authorList>
    </citation>
    <scope>NUCLEOTIDE SEQUENCE [LARGE SCALE GENOMIC DNA]</scope>
</reference>
<evidence type="ECO:0008006" key="5">
    <source>
        <dbReference type="Google" id="ProtNLM"/>
    </source>
</evidence>
<feature type="signal peptide" evidence="2">
    <location>
        <begin position="1"/>
        <end position="21"/>
    </location>
</feature>
<protein>
    <recommendedName>
        <fullName evidence="5">DUF5667 domain-containing protein</fullName>
    </recommendedName>
</protein>
<proteinExistence type="predicted"/>
<organism evidence="3 4">
    <name type="scientific">Candidatus Kerfeldbacteria bacterium RIFCSPHIGHO2_12_FULL_48_17</name>
    <dbReference type="NCBI Taxonomy" id="1798542"/>
    <lineage>
        <taxon>Bacteria</taxon>
        <taxon>Candidatus Kerfeldiibacteriota</taxon>
    </lineage>
</organism>
<evidence type="ECO:0000313" key="3">
    <source>
        <dbReference type="EMBL" id="OGY81851.1"/>
    </source>
</evidence>
<evidence type="ECO:0000256" key="2">
    <source>
        <dbReference type="SAM" id="SignalP"/>
    </source>
</evidence>